<dbReference type="GO" id="GO:0016180">
    <property type="term" value="P:snRNA processing"/>
    <property type="evidence" value="ECO:0007669"/>
    <property type="project" value="InterPro"/>
</dbReference>
<name>A0A1D6N3X5_MAIZE</name>
<dbReference type="ExpressionAtlas" id="A0A1D6N3X5">
    <property type="expression patterns" value="baseline and differential"/>
</dbReference>
<dbReference type="PANTHER" id="PTHR46094">
    <property type="entry name" value="INTEGRATOR COMPLEX SUBUNIT 9"/>
    <property type="match status" value="1"/>
</dbReference>
<evidence type="ECO:0000256" key="2">
    <source>
        <dbReference type="ARBA" id="ARBA00023242"/>
    </source>
</evidence>
<accession>A0A1D6N3X5</accession>
<dbReference type="EMBL" id="CM007649">
    <property type="protein sequence ID" value="ONM35367.1"/>
    <property type="molecule type" value="Genomic_DNA"/>
</dbReference>
<protein>
    <recommendedName>
        <fullName evidence="4">Beta-Casp domain-containing protein</fullName>
    </recommendedName>
</protein>
<gene>
    <name evidence="3" type="ORF">ZEAMMB73_Zm00001d042435</name>
</gene>
<keyword evidence="2" id="KW-0539">Nucleus</keyword>
<dbReference type="InterPro" id="IPR027074">
    <property type="entry name" value="Integrator_9su"/>
</dbReference>
<evidence type="ECO:0000256" key="1">
    <source>
        <dbReference type="ARBA" id="ARBA00004123"/>
    </source>
</evidence>
<dbReference type="PANTHER" id="PTHR46094:SF1">
    <property type="entry name" value="INTEGRATOR COMPLEX SUBUNIT 9"/>
    <property type="match status" value="1"/>
</dbReference>
<proteinExistence type="predicted"/>
<dbReference type="Gene3D" id="3.40.50.10890">
    <property type="match status" value="1"/>
</dbReference>
<dbReference type="InterPro" id="IPR036866">
    <property type="entry name" value="RibonucZ/Hydroxyglut_hydro"/>
</dbReference>
<comment type="subcellular location">
    <subcellularLocation>
        <location evidence="1">Nucleus</location>
    </subcellularLocation>
</comment>
<dbReference type="Gene3D" id="3.60.15.10">
    <property type="entry name" value="Ribonuclease Z/Hydroxyacylglutathione hydrolase-like"/>
    <property type="match status" value="1"/>
</dbReference>
<dbReference type="GO" id="GO:0032039">
    <property type="term" value="C:integrator complex"/>
    <property type="evidence" value="ECO:0007669"/>
    <property type="project" value="InterPro"/>
</dbReference>
<evidence type="ECO:0008006" key="4">
    <source>
        <dbReference type="Google" id="ProtNLM"/>
    </source>
</evidence>
<reference evidence="3" key="1">
    <citation type="submission" date="2015-12" db="EMBL/GenBank/DDBJ databases">
        <title>Update maize B73 reference genome by single molecule sequencing technologies.</title>
        <authorList>
            <consortium name="Maize Genome Sequencing Project"/>
            <person name="Ware D."/>
        </authorList>
    </citation>
    <scope>NUCLEOTIDE SEQUENCE [LARGE SCALE GENOMIC DNA]</scope>
    <source>
        <tissue evidence="3">Seedling</tissue>
    </source>
</reference>
<organism evidence="3">
    <name type="scientific">Zea mays</name>
    <name type="common">Maize</name>
    <dbReference type="NCBI Taxonomy" id="4577"/>
    <lineage>
        <taxon>Eukaryota</taxon>
        <taxon>Viridiplantae</taxon>
        <taxon>Streptophyta</taxon>
        <taxon>Embryophyta</taxon>
        <taxon>Tracheophyta</taxon>
        <taxon>Spermatophyta</taxon>
        <taxon>Magnoliopsida</taxon>
        <taxon>Liliopsida</taxon>
        <taxon>Poales</taxon>
        <taxon>Poaceae</taxon>
        <taxon>PACMAD clade</taxon>
        <taxon>Panicoideae</taxon>
        <taxon>Andropogonodae</taxon>
        <taxon>Andropogoneae</taxon>
        <taxon>Tripsacinae</taxon>
        <taxon>Zea</taxon>
    </lineage>
</organism>
<evidence type="ECO:0000313" key="3">
    <source>
        <dbReference type="EMBL" id="ONM35367.1"/>
    </source>
</evidence>
<dbReference type="AlphaFoldDB" id="A0A1D6N3X5"/>
<sequence>MLGLPFLTGLPGFTNTKVYVTEVAARIGKPMMEELVEMHREFVRYYGPDTDASPKWMEGEELNELMSMSQKAVIEGRENDLTSLVPLYSPGNVEECMHKVQSVKYGEEVCFNGIFMLKASSSGLELGNSTWTIQSPRASITYLPSSVFVSAHALDFDYSSLKENDVILFSDFSSLNDTDEDNEKLNEHSMDETDSSLCRYSVFRDDGADADERVPFVCNNDDITEEIERISFICSCIFGAVKSGGSVLIPIGRLGVILLLLELISEMLHSSSLKVPIFVISETAEEIFAFTNTLPEWLCKSRQEKLFAGEALFGHVELLKEGKLFLFPHLHSKGLLMEGALYCAMSTLEP</sequence>
<dbReference type="SUPFAM" id="SSF56281">
    <property type="entry name" value="Metallo-hydrolase/oxidoreductase"/>
    <property type="match status" value="1"/>
</dbReference>